<proteinExistence type="predicted"/>
<evidence type="ECO:0000313" key="4">
    <source>
        <dbReference type="Proteomes" id="UP000324800"/>
    </source>
</evidence>
<feature type="compositionally biased region" description="Low complexity" evidence="1">
    <location>
        <begin position="229"/>
        <end position="242"/>
    </location>
</feature>
<organism evidence="3 4">
    <name type="scientific">Streblomastix strix</name>
    <dbReference type="NCBI Taxonomy" id="222440"/>
    <lineage>
        <taxon>Eukaryota</taxon>
        <taxon>Metamonada</taxon>
        <taxon>Preaxostyla</taxon>
        <taxon>Oxymonadida</taxon>
        <taxon>Streblomastigidae</taxon>
        <taxon>Streblomastix</taxon>
    </lineage>
</organism>
<feature type="compositionally biased region" description="Polar residues" evidence="1">
    <location>
        <begin position="438"/>
        <end position="448"/>
    </location>
</feature>
<comment type="caution">
    <text evidence="3">The sequence shown here is derived from an EMBL/GenBank/DDBJ whole genome shotgun (WGS) entry which is preliminary data.</text>
</comment>
<dbReference type="EMBL" id="SNRW01002050">
    <property type="protein sequence ID" value="KAA6394082.1"/>
    <property type="molecule type" value="Genomic_DNA"/>
</dbReference>
<evidence type="ECO:0000313" key="2">
    <source>
        <dbReference type="EMBL" id="KAA6394082.1"/>
    </source>
</evidence>
<feature type="region of interest" description="Disordered" evidence="1">
    <location>
        <begin position="22"/>
        <end position="50"/>
    </location>
</feature>
<feature type="region of interest" description="Disordered" evidence="1">
    <location>
        <begin position="222"/>
        <end position="247"/>
    </location>
</feature>
<feature type="compositionally biased region" description="Low complexity" evidence="1">
    <location>
        <begin position="285"/>
        <end position="297"/>
    </location>
</feature>
<name>A0A5J4WIE4_9EUKA</name>
<feature type="region of interest" description="Disordered" evidence="1">
    <location>
        <begin position="268"/>
        <end position="298"/>
    </location>
</feature>
<evidence type="ECO:0000256" key="1">
    <source>
        <dbReference type="SAM" id="MobiDB-lite"/>
    </source>
</evidence>
<reference evidence="3 4" key="1">
    <citation type="submission" date="2019-03" db="EMBL/GenBank/DDBJ databases">
        <title>Single cell metagenomics reveals metabolic interactions within the superorganism composed of flagellate Streblomastix strix and complex community of Bacteroidetes bacteria on its surface.</title>
        <authorList>
            <person name="Treitli S.C."/>
            <person name="Kolisko M."/>
            <person name="Husnik F."/>
            <person name="Keeling P."/>
            <person name="Hampl V."/>
        </authorList>
    </citation>
    <scope>NUCLEOTIDE SEQUENCE [LARGE SCALE GENOMIC DNA]</scope>
    <source>
        <strain evidence="3">ST1C</strain>
    </source>
</reference>
<feature type="compositionally biased region" description="Polar residues" evidence="1">
    <location>
        <begin position="504"/>
        <end position="522"/>
    </location>
</feature>
<dbReference type="Proteomes" id="UP000324800">
    <property type="component" value="Unassembled WGS sequence"/>
</dbReference>
<sequence length="522" mass="60186">MLIPPIPAYPQQQTPRIPLLPYTTEKNQQQRQSQRSISPTHKRADDSEDDKFLDEIIPGITMPQLPLYMSDIESAQRIWQNRGYDLLRDPSVIKYKNSKWHSKLATQKPFTFRDWREFWNTSLRALMTSYGEMNRLGYMKEKDNMQQIMGNDQNGREQTRHSLRQKRKRNRIVAAAAVAAVTVAVIATKYKKIGQGKETWKFHEPMEMRTSWRMMNAIDKRRKRDRSNLIRNNRLRTNNNPNHDNHKWKKIQKQIKTKFMGNTQVNPSMDLSYISPLHNTPPKPSSSHSQQHSPSPSLEETLAILRAISPGDPRGYKEKEPESKQLKLQQYIGLMDVIERIHGIMKPIIEEEKKKPQAMLPGQYKHYPNKDGPAFFYPPKNHRPTPITRPKGLNFSEEQWNDGVAGLIKIYPQIYQSIPDAVIGLIICAAEQIVQSETQSKNQEQFTNETERIVADGTDDNEDNDQSEHAIEPKNFTNGNDRLRKNDSGTQLQAIVNGEANPKINITKTSANTPPHNVNGSD</sequence>
<dbReference type="EMBL" id="SNRW01002050">
    <property type="protein sequence ID" value="KAA6394085.1"/>
    <property type="molecule type" value="Genomic_DNA"/>
</dbReference>
<evidence type="ECO:0000313" key="3">
    <source>
        <dbReference type="EMBL" id="KAA6394085.1"/>
    </source>
</evidence>
<dbReference type="AlphaFoldDB" id="A0A5J4WIE4"/>
<protein>
    <submittedName>
        <fullName evidence="3">Uncharacterized protein</fullName>
    </submittedName>
</protein>
<accession>A0A5J4WIE4</accession>
<feature type="region of interest" description="Disordered" evidence="1">
    <location>
        <begin position="438"/>
        <end position="522"/>
    </location>
</feature>
<gene>
    <name evidence="2" type="ORF">EZS28_010388</name>
    <name evidence="3" type="ORF">EZS28_010391</name>
</gene>